<name>A0ABQ4XYT8_9ASTR</name>
<dbReference type="Proteomes" id="UP001151760">
    <property type="component" value="Unassembled WGS sequence"/>
</dbReference>
<keyword evidence="2" id="KW-1185">Reference proteome</keyword>
<comment type="caution">
    <text evidence="1">The sequence shown here is derived from an EMBL/GenBank/DDBJ whole genome shotgun (WGS) entry which is preliminary data.</text>
</comment>
<dbReference type="EMBL" id="BQNB010009911">
    <property type="protein sequence ID" value="GJS70117.1"/>
    <property type="molecule type" value="Genomic_DNA"/>
</dbReference>
<proteinExistence type="predicted"/>
<reference evidence="1" key="1">
    <citation type="journal article" date="2022" name="Int. J. Mol. Sci.">
        <title>Draft Genome of Tanacetum Coccineum: Genomic Comparison of Closely Related Tanacetum-Family Plants.</title>
        <authorList>
            <person name="Yamashiro T."/>
            <person name="Shiraishi A."/>
            <person name="Nakayama K."/>
            <person name="Satake H."/>
        </authorList>
    </citation>
    <scope>NUCLEOTIDE SEQUENCE</scope>
</reference>
<evidence type="ECO:0000313" key="2">
    <source>
        <dbReference type="Proteomes" id="UP001151760"/>
    </source>
</evidence>
<evidence type="ECO:0000313" key="1">
    <source>
        <dbReference type="EMBL" id="GJS70117.1"/>
    </source>
</evidence>
<sequence length="259" mass="29582">MPSFPSPRPTVSYSDYLDYFKDFQTEFPAIVYDDALTSKLDFLTEPTGPLIREFILEFLSTCRMCDTEMGLDVADTLCFQLGGVRHRMTWRQFILALGLHTVEEMVEDRFEAYWLGRPCEEIMPQDDILQHFWHDEGRKSGARLSGEHFIGRLAAHFGLVSDKGLRGLSVITRELLMIDLHELDAEDVLADDEGALADPTPMQAPQPPQSAPRTIPQRIARLEDEVHELWWSIVGLRGDVDRSITDQGRFATWMVSCMT</sequence>
<reference evidence="1" key="2">
    <citation type="submission" date="2022-01" db="EMBL/GenBank/DDBJ databases">
        <authorList>
            <person name="Yamashiro T."/>
            <person name="Shiraishi A."/>
            <person name="Satake H."/>
            <person name="Nakayama K."/>
        </authorList>
    </citation>
    <scope>NUCLEOTIDE SEQUENCE</scope>
</reference>
<gene>
    <name evidence="1" type="ORF">Tco_0702958</name>
</gene>
<protein>
    <submittedName>
        <fullName evidence="1">Uncharacterized protein</fullName>
    </submittedName>
</protein>
<accession>A0ABQ4XYT8</accession>
<organism evidence="1 2">
    <name type="scientific">Tanacetum coccineum</name>
    <dbReference type="NCBI Taxonomy" id="301880"/>
    <lineage>
        <taxon>Eukaryota</taxon>
        <taxon>Viridiplantae</taxon>
        <taxon>Streptophyta</taxon>
        <taxon>Embryophyta</taxon>
        <taxon>Tracheophyta</taxon>
        <taxon>Spermatophyta</taxon>
        <taxon>Magnoliopsida</taxon>
        <taxon>eudicotyledons</taxon>
        <taxon>Gunneridae</taxon>
        <taxon>Pentapetalae</taxon>
        <taxon>asterids</taxon>
        <taxon>campanulids</taxon>
        <taxon>Asterales</taxon>
        <taxon>Asteraceae</taxon>
        <taxon>Asteroideae</taxon>
        <taxon>Anthemideae</taxon>
        <taxon>Anthemidinae</taxon>
        <taxon>Tanacetum</taxon>
    </lineage>
</organism>